<protein>
    <submittedName>
        <fullName evidence="2">Uncharacterized protein</fullName>
    </submittedName>
</protein>
<evidence type="ECO:0000313" key="3">
    <source>
        <dbReference type="Proteomes" id="UP001378592"/>
    </source>
</evidence>
<dbReference type="Proteomes" id="UP001378592">
    <property type="component" value="Unassembled WGS sequence"/>
</dbReference>
<dbReference type="AlphaFoldDB" id="A0AAN9VBD4"/>
<proteinExistence type="predicted"/>
<sequence>MVLPSDSERKPGARERERERERERRERERERERELFIKKCTIYQKAAPRGEKRLLRFKVKPARAAERPTRPQGDDCPGSCRVQLSTQGRGGAGRGGGGGGGGSSSSSEGGERRGNGKGQERSESDTRGKQMELTRMLRTGLDMSGRHMYEKSLCVRCIKGG</sequence>
<accession>A0AAN9VBD4</accession>
<feature type="compositionally biased region" description="Basic and acidic residues" evidence="1">
    <location>
        <begin position="63"/>
        <end position="73"/>
    </location>
</feature>
<comment type="caution">
    <text evidence="2">The sequence shown here is derived from an EMBL/GenBank/DDBJ whole genome shotgun (WGS) entry which is preliminary data.</text>
</comment>
<gene>
    <name evidence="2" type="ORF">R5R35_014583</name>
</gene>
<evidence type="ECO:0000256" key="1">
    <source>
        <dbReference type="SAM" id="MobiDB-lite"/>
    </source>
</evidence>
<evidence type="ECO:0000313" key="2">
    <source>
        <dbReference type="EMBL" id="KAK7788326.1"/>
    </source>
</evidence>
<dbReference type="EMBL" id="JAZDUA010001245">
    <property type="protein sequence ID" value="KAK7788326.1"/>
    <property type="molecule type" value="Genomic_DNA"/>
</dbReference>
<feature type="compositionally biased region" description="Gly residues" evidence="1">
    <location>
        <begin position="88"/>
        <end position="103"/>
    </location>
</feature>
<name>A0AAN9VBD4_9ORTH</name>
<reference evidence="2 3" key="1">
    <citation type="submission" date="2024-03" db="EMBL/GenBank/DDBJ databases">
        <title>The genome assembly and annotation of the cricket Gryllus longicercus Weissman &amp; Gray.</title>
        <authorList>
            <person name="Szrajer S."/>
            <person name="Gray D."/>
            <person name="Ylla G."/>
        </authorList>
    </citation>
    <scope>NUCLEOTIDE SEQUENCE [LARGE SCALE GENOMIC DNA]</scope>
    <source>
        <strain evidence="2">DAG 2021-001</strain>
        <tissue evidence="2">Whole body minus gut</tissue>
    </source>
</reference>
<feature type="region of interest" description="Disordered" evidence="1">
    <location>
        <begin position="1"/>
        <end position="139"/>
    </location>
</feature>
<keyword evidence="3" id="KW-1185">Reference proteome</keyword>
<organism evidence="2 3">
    <name type="scientific">Gryllus longicercus</name>
    <dbReference type="NCBI Taxonomy" id="2509291"/>
    <lineage>
        <taxon>Eukaryota</taxon>
        <taxon>Metazoa</taxon>
        <taxon>Ecdysozoa</taxon>
        <taxon>Arthropoda</taxon>
        <taxon>Hexapoda</taxon>
        <taxon>Insecta</taxon>
        <taxon>Pterygota</taxon>
        <taxon>Neoptera</taxon>
        <taxon>Polyneoptera</taxon>
        <taxon>Orthoptera</taxon>
        <taxon>Ensifera</taxon>
        <taxon>Gryllidea</taxon>
        <taxon>Grylloidea</taxon>
        <taxon>Gryllidae</taxon>
        <taxon>Gryllinae</taxon>
        <taxon>Gryllus</taxon>
    </lineage>
</organism>
<feature type="compositionally biased region" description="Basic and acidic residues" evidence="1">
    <location>
        <begin position="109"/>
        <end position="132"/>
    </location>
</feature>
<feature type="compositionally biased region" description="Basic and acidic residues" evidence="1">
    <location>
        <begin position="1"/>
        <end position="37"/>
    </location>
</feature>